<dbReference type="Proteomes" id="UP001143347">
    <property type="component" value="Unassembled WGS sequence"/>
</dbReference>
<gene>
    <name evidence="2" type="ORF">OSB52_00450</name>
</gene>
<comment type="caution">
    <text evidence="2">The sequence shown here is derived from an EMBL/GenBank/DDBJ whole genome shotgun (WGS) entry which is preliminary data.</text>
</comment>
<reference evidence="2" key="1">
    <citation type="submission" date="2022-10" db="EMBL/GenBank/DDBJ databases">
        <title>WGS of marine actinomycetes from Thailand.</title>
        <authorList>
            <person name="Thawai C."/>
        </authorList>
    </citation>
    <scope>NUCLEOTIDE SEQUENCE</scope>
    <source>
        <strain evidence="2">SW21</strain>
    </source>
</reference>
<evidence type="ECO:0000259" key="1">
    <source>
        <dbReference type="Pfam" id="PF13460"/>
    </source>
</evidence>
<organism evidence="2 3">
    <name type="scientific">Gordonia aquimaris</name>
    <dbReference type="NCBI Taxonomy" id="2984863"/>
    <lineage>
        <taxon>Bacteria</taxon>
        <taxon>Bacillati</taxon>
        <taxon>Actinomycetota</taxon>
        <taxon>Actinomycetes</taxon>
        <taxon>Mycobacteriales</taxon>
        <taxon>Gordoniaceae</taxon>
        <taxon>Gordonia</taxon>
    </lineage>
</organism>
<dbReference type="GO" id="GO:0044877">
    <property type="term" value="F:protein-containing complex binding"/>
    <property type="evidence" value="ECO:0007669"/>
    <property type="project" value="TreeGrafter"/>
</dbReference>
<dbReference type="InterPro" id="IPR036291">
    <property type="entry name" value="NAD(P)-bd_dom_sf"/>
</dbReference>
<dbReference type="Gene3D" id="3.40.50.720">
    <property type="entry name" value="NAD(P)-binding Rossmann-like Domain"/>
    <property type="match status" value="1"/>
</dbReference>
<dbReference type="InterPro" id="IPR051207">
    <property type="entry name" value="ComplexI_NDUFA9_subunit"/>
</dbReference>
<proteinExistence type="predicted"/>
<accession>A0A9X3D0G9</accession>
<name>A0A9X3D0G9_9ACTN</name>
<sequence>MKVIVLGASGEIGSEVVNRLRAQGIEVTAAHRSTGVDAYESTGLSEAFSGADVVVDCVNVTTTSADTAIDFFGTVARNVSTAALSAGVGRVVCLSIINAADPAVNAKFGYYQGKAAQEKVYRESLPADVLTIVRSAQWYELARQMMSTLRLGPVAAVPHMRCRPLSAADAAAALVGAVTTAPGGDVEVAGPHVLDLADIGKAIARRSGSPRWVVGIRFGGTAIRNGGLVPERPDVVTTTTLDQWLDAECAA</sequence>
<evidence type="ECO:0000313" key="3">
    <source>
        <dbReference type="Proteomes" id="UP001143347"/>
    </source>
</evidence>
<evidence type="ECO:0000313" key="2">
    <source>
        <dbReference type="EMBL" id="MCX2962556.1"/>
    </source>
</evidence>
<keyword evidence="3" id="KW-1185">Reference proteome</keyword>
<dbReference type="AlphaFoldDB" id="A0A9X3D0G9"/>
<dbReference type="RefSeq" id="WP_266059609.1">
    <property type="nucleotide sequence ID" value="NZ_JAPKFM010000001.1"/>
</dbReference>
<dbReference type="SUPFAM" id="SSF51735">
    <property type="entry name" value="NAD(P)-binding Rossmann-fold domains"/>
    <property type="match status" value="1"/>
</dbReference>
<dbReference type="PANTHER" id="PTHR12126:SF16">
    <property type="entry name" value="MIOREX COMPLEX COMPONENT 2"/>
    <property type="match status" value="1"/>
</dbReference>
<protein>
    <submittedName>
        <fullName evidence="2">NAD(P)H-binding protein</fullName>
    </submittedName>
</protein>
<dbReference type="InterPro" id="IPR016040">
    <property type="entry name" value="NAD(P)-bd_dom"/>
</dbReference>
<dbReference type="Pfam" id="PF13460">
    <property type="entry name" value="NAD_binding_10"/>
    <property type="match status" value="1"/>
</dbReference>
<dbReference type="PANTHER" id="PTHR12126">
    <property type="entry name" value="NADH-UBIQUINONE OXIDOREDUCTASE 39 KDA SUBUNIT-RELATED"/>
    <property type="match status" value="1"/>
</dbReference>
<feature type="domain" description="NAD(P)-binding" evidence="1">
    <location>
        <begin position="7"/>
        <end position="136"/>
    </location>
</feature>
<dbReference type="EMBL" id="JAPKFM010000001">
    <property type="protein sequence ID" value="MCX2962556.1"/>
    <property type="molecule type" value="Genomic_DNA"/>
</dbReference>